<keyword evidence="7" id="KW-1015">Disulfide bond</keyword>
<comment type="subunit">
    <text evidence="2">Monomer.</text>
</comment>
<feature type="active site" description="Cysteine sulfenic acid (-SOH) intermediate; for peroxidase activity" evidence="12">
    <location>
        <position position="47"/>
    </location>
</feature>
<dbReference type="SUPFAM" id="SSF52833">
    <property type="entry name" value="Thioredoxin-like"/>
    <property type="match status" value="1"/>
</dbReference>
<evidence type="ECO:0000259" key="13">
    <source>
        <dbReference type="PROSITE" id="PS51352"/>
    </source>
</evidence>
<dbReference type="RefSeq" id="WP_190614915.1">
    <property type="nucleotide sequence ID" value="NZ_AP018712.1"/>
</dbReference>
<dbReference type="Proteomes" id="UP000516361">
    <property type="component" value="Chromosome"/>
</dbReference>
<dbReference type="FunCoup" id="A0A7G1G630">
    <property type="interactions" value="349"/>
</dbReference>
<dbReference type="KEGG" id="ocy:OSSY52_22010"/>
<sequence>MKYFKYDIGNKLSFNLIDSNSNEISSNDFIGKWLILYFYPKDNTKGCTTEAIDFTNSLEEFKKLNAEVVGVSPDEPKKHIKFIEKHNLKVTLLSAENEVLNEVGVWQMKKMYGREYYGVMRTTVILNPNGVIEYVWEKVKVSNHIKEVLNKLIELQK</sequence>
<keyword evidence="15" id="KW-1185">Reference proteome</keyword>
<dbReference type="PIRSF" id="PIRSF000239">
    <property type="entry name" value="AHPC"/>
    <property type="match status" value="1"/>
</dbReference>
<dbReference type="EMBL" id="AP018712">
    <property type="protein sequence ID" value="BBE32060.1"/>
    <property type="molecule type" value="Genomic_DNA"/>
</dbReference>
<evidence type="ECO:0000313" key="15">
    <source>
        <dbReference type="Proteomes" id="UP000516361"/>
    </source>
</evidence>
<evidence type="ECO:0000256" key="8">
    <source>
        <dbReference type="ARBA" id="ARBA00023284"/>
    </source>
</evidence>
<dbReference type="InterPro" id="IPR024706">
    <property type="entry name" value="Peroxiredoxin_AhpC-typ"/>
</dbReference>
<evidence type="ECO:0000256" key="5">
    <source>
        <dbReference type="ARBA" id="ARBA00022862"/>
    </source>
</evidence>
<dbReference type="Pfam" id="PF00578">
    <property type="entry name" value="AhpC-TSA"/>
    <property type="match status" value="1"/>
</dbReference>
<keyword evidence="6" id="KW-0560">Oxidoreductase</keyword>
<evidence type="ECO:0000256" key="2">
    <source>
        <dbReference type="ARBA" id="ARBA00011245"/>
    </source>
</evidence>
<name>A0A7G1G630_9BACT</name>
<dbReference type="InterPro" id="IPR000866">
    <property type="entry name" value="AhpC/TSA"/>
</dbReference>
<dbReference type="InterPro" id="IPR013766">
    <property type="entry name" value="Thioredoxin_domain"/>
</dbReference>
<gene>
    <name evidence="14" type="ORF">OSSY52_22010</name>
</gene>
<evidence type="ECO:0000256" key="1">
    <source>
        <dbReference type="ARBA" id="ARBA00003330"/>
    </source>
</evidence>
<dbReference type="PROSITE" id="PS51352">
    <property type="entry name" value="THIOREDOXIN_2"/>
    <property type="match status" value="1"/>
</dbReference>
<dbReference type="Gene3D" id="3.40.30.10">
    <property type="entry name" value="Glutaredoxin"/>
    <property type="match status" value="1"/>
</dbReference>
<evidence type="ECO:0000256" key="12">
    <source>
        <dbReference type="PIRSR" id="PIRSR000239-1"/>
    </source>
</evidence>
<proteinExistence type="inferred from homology"/>
<dbReference type="GO" id="GO:0045454">
    <property type="term" value="P:cell redox homeostasis"/>
    <property type="evidence" value="ECO:0007669"/>
    <property type="project" value="TreeGrafter"/>
</dbReference>
<evidence type="ECO:0000313" key="14">
    <source>
        <dbReference type="EMBL" id="BBE32060.1"/>
    </source>
</evidence>
<dbReference type="CDD" id="cd03017">
    <property type="entry name" value="PRX_BCP"/>
    <property type="match status" value="1"/>
</dbReference>
<comment type="catalytic activity">
    <reaction evidence="11">
        <text>a hydroperoxide + [thioredoxin]-dithiol = an alcohol + [thioredoxin]-disulfide + H2O</text>
        <dbReference type="Rhea" id="RHEA:62620"/>
        <dbReference type="Rhea" id="RHEA-COMP:10698"/>
        <dbReference type="Rhea" id="RHEA-COMP:10700"/>
        <dbReference type="ChEBI" id="CHEBI:15377"/>
        <dbReference type="ChEBI" id="CHEBI:29950"/>
        <dbReference type="ChEBI" id="CHEBI:30879"/>
        <dbReference type="ChEBI" id="CHEBI:35924"/>
        <dbReference type="ChEBI" id="CHEBI:50058"/>
        <dbReference type="EC" id="1.11.1.24"/>
    </reaction>
</comment>
<protein>
    <recommendedName>
        <fullName evidence="3">thioredoxin-dependent peroxiredoxin</fullName>
        <ecNumber evidence="3">1.11.1.24</ecNumber>
    </recommendedName>
    <alternativeName>
        <fullName evidence="9">Thioredoxin peroxidase</fullName>
    </alternativeName>
</protein>
<dbReference type="InParanoid" id="A0A7G1G630"/>
<dbReference type="InterPro" id="IPR036249">
    <property type="entry name" value="Thioredoxin-like_sf"/>
</dbReference>
<comment type="similarity">
    <text evidence="10">Belongs to the peroxiredoxin family. BCP/PrxQ subfamily.</text>
</comment>
<keyword evidence="8" id="KW-0676">Redox-active center</keyword>
<evidence type="ECO:0000256" key="9">
    <source>
        <dbReference type="ARBA" id="ARBA00032824"/>
    </source>
</evidence>
<dbReference type="GO" id="GO:0034599">
    <property type="term" value="P:cellular response to oxidative stress"/>
    <property type="evidence" value="ECO:0007669"/>
    <property type="project" value="TreeGrafter"/>
</dbReference>
<dbReference type="AlphaFoldDB" id="A0A7G1G630"/>
<evidence type="ECO:0000256" key="7">
    <source>
        <dbReference type="ARBA" id="ARBA00023157"/>
    </source>
</evidence>
<dbReference type="GO" id="GO:0005737">
    <property type="term" value="C:cytoplasm"/>
    <property type="evidence" value="ECO:0007669"/>
    <property type="project" value="TreeGrafter"/>
</dbReference>
<evidence type="ECO:0000256" key="6">
    <source>
        <dbReference type="ARBA" id="ARBA00023002"/>
    </source>
</evidence>
<comment type="function">
    <text evidence="1">Thiol-specific peroxidase that catalyzes the reduction of hydrogen peroxide and organic hydroperoxides to water and alcohols, respectively. Plays a role in cell protection against oxidative stress by detoxifying peroxides and as sensor of hydrogen peroxide-mediated signaling events.</text>
</comment>
<dbReference type="EC" id="1.11.1.24" evidence="3"/>
<dbReference type="PANTHER" id="PTHR42801:SF4">
    <property type="entry name" value="AHPC_TSA FAMILY PROTEIN"/>
    <property type="match status" value="1"/>
</dbReference>
<evidence type="ECO:0000256" key="3">
    <source>
        <dbReference type="ARBA" id="ARBA00013017"/>
    </source>
</evidence>
<dbReference type="FunFam" id="3.40.30.10:FF:000007">
    <property type="entry name" value="Thioredoxin-dependent thiol peroxidase"/>
    <property type="match status" value="1"/>
</dbReference>
<evidence type="ECO:0000256" key="11">
    <source>
        <dbReference type="ARBA" id="ARBA00049091"/>
    </source>
</evidence>
<keyword evidence="4" id="KW-0575">Peroxidase</keyword>
<dbReference type="PANTHER" id="PTHR42801">
    <property type="entry name" value="THIOREDOXIN-DEPENDENT PEROXIDE REDUCTASE"/>
    <property type="match status" value="1"/>
</dbReference>
<dbReference type="InterPro" id="IPR050924">
    <property type="entry name" value="Peroxiredoxin_BCP/PrxQ"/>
</dbReference>
<accession>A0A7G1G630</accession>
<organism evidence="14 15">
    <name type="scientific">Tepiditoga spiralis</name>
    <dbReference type="NCBI Taxonomy" id="2108365"/>
    <lineage>
        <taxon>Bacteria</taxon>
        <taxon>Thermotogati</taxon>
        <taxon>Thermotogota</taxon>
        <taxon>Thermotogae</taxon>
        <taxon>Petrotogales</taxon>
        <taxon>Petrotogaceae</taxon>
        <taxon>Tepiditoga</taxon>
    </lineage>
</organism>
<feature type="domain" description="Thioredoxin" evidence="13">
    <location>
        <begin position="5"/>
        <end position="157"/>
    </location>
</feature>
<evidence type="ECO:0000256" key="4">
    <source>
        <dbReference type="ARBA" id="ARBA00022559"/>
    </source>
</evidence>
<reference evidence="14 15" key="1">
    <citation type="submission" date="2018-06" db="EMBL/GenBank/DDBJ databases">
        <title>Genome sequencing of Oceanotoga sp. sy52.</title>
        <authorList>
            <person name="Mori K."/>
        </authorList>
    </citation>
    <scope>NUCLEOTIDE SEQUENCE [LARGE SCALE GENOMIC DNA]</scope>
    <source>
        <strain evidence="15">sy52</strain>
    </source>
</reference>
<evidence type="ECO:0000256" key="10">
    <source>
        <dbReference type="ARBA" id="ARBA00038489"/>
    </source>
</evidence>
<dbReference type="GO" id="GO:0008379">
    <property type="term" value="F:thioredoxin peroxidase activity"/>
    <property type="evidence" value="ECO:0007669"/>
    <property type="project" value="TreeGrafter"/>
</dbReference>
<keyword evidence="5" id="KW-0049">Antioxidant</keyword>